<reference evidence="3" key="1">
    <citation type="journal article" date="2020" name="Syst. Appl. Microbiol.">
        <title>Streptomyces alkaliterrae sp. nov., isolated from an alkaline soil, and emended descriptions of Streptomyces alkaliphilus, Streptomyces calidiresistens and Streptomyces durbertensis.</title>
        <authorList>
            <person name="Swiecimska M."/>
            <person name="Golinska P."/>
            <person name="Nouioui I."/>
            <person name="Wypij M."/>
            <person name="Rai M."/>
            <person name="Sangal V."/>
            <person name="Goodfellow M."/>
        </authorList>
    </citation>
    <scope>NUCLEOTIDE SEQUENCE [LARGE SCALE GENOMIC DNA]</scope>
    <source>
        <strain evidence="3">DSM 104538</strain>
    </source>
</reference>
<dbReference type="Gene3D" id="3.60.15.10">
    <property type="entry name" value="Ribonuclease Z/Hydroxyacylglutathione hydrolase-like"/>
    <property type="match status" value="1"/>
</dbReference>
<comment type="caution">
    <text evidence="2">The sequence shown here is derived from an EMBL/GenBank/DDBJ whole genome shotgun (WGS) entry which is preliminary data.</text>
</comment>
<dbReference type="Proteomes" id="UP000766698">
    <property type="component" value="Unassembled WGS sequence"/>
</dbReference>
<dbReference type="SMART" id="SM00849">
    <property type="entry name" value="Lactamase_B"/>
    <property type="match status" value="1"/>
</dbReference>
<dbReference type="CDD" id="cd07721">
    <property type="entry name" value="yflN-like_MBL-fold"/>
    <property type="match status" value="1"/>
</dbReference>
<dbReference type="RefSeq" id="WP_182854450.1">
    <property type="nucleotide sequence ID" value="NZ_WMLF01000049.1"/>
</dbReference>
<protein>
    <submittedName>
        <fullName evidence="2">MBL fold metallo-hydrolase</fullName>
    </submittedName>
</protein>
<dbReference type="EMBL" id="WMLF01000049">
    <property type="protein sequence ID" value="MBB1243044.1"/>
    <property type="molecule type" value="Genomic_DNA"/>
</dbReference>
<sequence length="232" mass="24238">MDTLRLTDRLTLLRFPVGQAYLWSDPDGLTLIDTGTAGSGPDIAEAVRASGRRPEEIRLVVLTHFHQDHAGGAAEMVSLAPRSRVVAHRLEAPIVRGHAAGPAPVFTDAPEFERRLWAELPSLPPAPPAPVHREVTDGDVLAFGGGAVVVGAAGHTPGSIAVHLPSHDLLFTGDTVAGTESGPIPGVFNVDRPRALRSVRRLAALRAGTVCFGHGDPLTDGTPLDVALGSPT</sequence>
<dbReference type="Pfam" id="PF00753">
    <property type="entry name" value="Lactamase_B"/>
    <property type="match status" value="1"/>
</dbReference>
<dbReference type="PANTHER" id="PTHR42951">
    <property type="entry name" value="METALLO-BETA-LACTAMASE DOMAIN-CONTAINING"/>
    <property type="match status" value="1"/>
</dbReference>
<name>A0ABR6EEZ7_9ACTN</name>
<accession>A0ABR6EEZ7</accession>
<evidence type="ECO:0000313" key="2">
    <source>
        <dbReference type="EMBL" id="MBB1243044.1"/>
    </source>
</evidence>
<evidence type="ECO:0000313" key="3">
    <source>
        <dbReference type="Proteomes" id="UP000766698"/>
    </source>
</evidence>
<evidence type="ECO:0000259" key="1">
    <source>
        <dbReference type="SMART" id="SM00849"/>
    </source>
</evidence>
<proteinExistence type="predicted"/>
<dbReference type="InterPro" id="IPR036866">
    <property type="entry name" value="RibonucZ/Hydroxyglut_hydro"/>
</dbReference>
<gene>
    <name evidence="2" type="ORF">GL263_05615</name>
</gene>
<dbReference type="InterPro" id="IPR050855">
    <property type="entry name" value="NDM-1-like"/>
</dbReference>
<dbReference type="SUPFAM" id="SSF56281">
    <property type="entry name" value="Metallo-hydrolase/oxidoreductase"/>
    <property type="match status" value="1"/>
</dbReference>
<feature type="domain" description="Metallo-beta-lactamase" evidence="1">
    <location>
        <begin position="17"/>
        <end position="214"/>
    </location>
</feature>
<organism evidence="2 3">
    <name type="scientific">Streptomyces durbertensis</name>
    <dbReference type="NCBI Taxonomy" id="2448886"/>
    <lineage>
        <taxon>Bacteria</taxon>
        <taxon>Bacillati</taxon>
        <taxon>Actinomycetota</taxon>
        <taxon>Actinomycetes</taxon>
        <taxon>Kitasatosporales</taxon>
        <taxon>Streptomycetaceae</taxon>
        <taxon>Streptomyces</taxon>
    </lineage>
</organism>
<keyword evidence="3" id="KW-1185">Reference proteome</keyword>
<dbReference type="InterPro" id="IPR001279">
    <property type="entry name" value="Metallo-B-lactamas"/>
</dbReference>